<keyword evidence="1" id="KW-0812">Transmembrane</keyword>
<evidence type="ECO:0000313" key="3">
    <source>
        <dbReference type="Proteomes" id="UP000316916"/>
    </source>
</evidence>
<dbReference type="AlphaFoldDB" id="A0A521BJW0"/>
<reference evidence="2 3" key="1">
    <citation type="submission" date="2017-05" db="EMBL/GenBank/DDBJ databases">
        <authorList>
            <person name="Varghese N."/>
            <person name="Submissions S."/>
        </authorList>
    </citation>
    <scope>NUCLEOTIDE SEQUENCE [LARGE SCALE GENOMIC DNA]</scope>
    <source>
        <strain evidence="2 3">DSM 29371</strain>
    </source>
</reference>
<keyword evidence="1" id="KW-0472">Membrane</keyword>
<gene>
    <name evidence="2" type="ORF">SAMN06265171_1011077</name>
</gene>
<proteinExistence type="predicted"/>
<accession>A0A521BJW0</accession>
<feature type="transmembrane region" description="Helical" evidence="1">
    <location>
        <begin position="61"/>
        <end position="79"/>
    </location>
</feature>
<dbReference type="EMBL" id="FXTC01000001">
    <property type="protein sequence ID" value="SMO47383.1"/>
    <property type="molecule type" value="Genomic_DNA"/>
</dbReference>
<evidence type="ECO:0000313" key="2">
    <source>
        <dbReference type="EMBL" id="SMO47383.1"/>
    </source>
</evidence>
<dbReference type="RefSeq" id="WP_142717023.1">
    <property type="nucleotide sequence ID" value="NZ_FXTC01000001.1"/>
</dbReference>
<dbReference type="Proteomes" id="UP000316916">
    <property type="component" value="Unassembled WGS sequence"/>
</dbReference>
<organism evidence="2 3">
    <name type="scientific">Chryseobacterium rhizoplanae</name>
    <dbReference type="NCBI Taxonomy" id="1609531"/>
    <lineage>
        <taxon>Bacteria</taxon>
        <taxon>Pseudomonadati</taxon>
        <taxon>Bacteroidota</taxon>
        <taxon>Flavobacteriia</taxon>
        <taxon>Flavobacteriales</taxon>
        <taxon>Weeksellaceae</taxon>
        <taxon>Chryseobacterium group</taxon>
        <taxon>Chryseobacterium</taxon>
    </lineage>
</organism>
<name>A0A521BJW0_9FLAO</name>
<feature type="transmembrane region" description="Helical" evidence="1">
    <location>
        <begin position="99"/>
        <end position="116"/>
    </location>
</feature>
<protein>
    <submittedName>
        <fullName evidence="2">Uncharacterized protein</fullName>
    </submittedName>
</protein>
<keyword evidence="3" id="KW-1185">Reference proteome</keyword>
<feature type="transmembrane region" description="Helical" evidence="1">
    <location>
        <begin position="27"/>
        <end position="49"/>
    </location>
</feature>
<keyword evidence="1" id="KW-1133">Transmembrane helix</keyword>
<sequence>MIRFIRLLFYHIYVFYNRKEGKSLAKFSTFLVFIVICSVLITTIYDLIYQYYDINYTTLSGKPYIIVCVVIGIIIAYYLYKESFQDFNENYDYNKNYYYYFFIIIMFTLGLFIYGGKVSRERIFKQRELQKEHIENKK</sequence>
<evidence type="ECO:0000256" key="1">
    <source>
        <dbReference type="SAM" id="Phobius"/>
    </source>
</evidence>